<dbReference type="InterPro" id="IPR038416">
    <property type="entry name" value="Ribosom_S30AE_C_sf"/>
</dbReference>
<dbReference type="GO" id="GO:0045900">
    <property type="term" value="P:negative regulation of translational elongation"/>
    <property type="evidence" value="ECO:0007669"/>
    <property type="project" value="TreeGrafter"/>
</dbReference>
<dbReference type="NCBIfam" id="TIGR00741">
    <property type="entry name" value="yfiA"/>
    <property type="match status" value="1"/>
</dbReference>
<keyword evidence="1" id="KW-0810">Translation regulation</keyword>
<dbReference type="EMBL" id="UOGF01000007">
    <property type="protein sequence ID" value="VAX26234.1"/>
    <property type="molecule type" value="Genomic_DNA"/>
</dbReference>
<dbReference type="SUPFAM" id="SSF69754">
    <property type="entry name" value="Ribosome binding protein Y (YfiA homologue)"/>
    <property type="match status" value="1"/>
</dbReference>
<keyword evidence="2" id="KW-0175">Coiled coil</keyword>
<dbReference type="Gene3D" id="3.30.505.50">
    <property type="entry name" value="Sigma 54 modulation/S30EA ribosomal protein, C-terminal domain"/>
    <property type="match status" value="1"/>
</dbReference>
<evidence type="ECO:0000256" key="2">
    <source>
        <dbReference type="SAM" id="Coils"/>
    </source>
</evidence>
<dbReference type="GO" id="GO:0043024">
    <property type="term" value="F:ribosomal small subunit binding"/>
    <property type="evidence" value="ECO:0007669"/>
    <property type="project" value="TreeGrafter"/>
</dbReference>
<organism evidence="4">
    <name type="scientific">hydrothermal vent metagenome</name>
    <dbReference type="NCBI Taxonomy" id="652676"/>
    <lineage>
        <taxon>unclassified sequences</taxon>
        <taxon>metagenomes</taxon>
        <taxon>ecological metagenomes</taxon>
    </lineage>
</organism>
<reference evidence="4" key="1">
    <citation type="submission" date="2018-06" db="EMBL/GenBank/DDBJ databases">
        <authorList>
            <person name="Zhirakovskaya E."/>
        </authorList>
    </citation>
    <scope>NUCLEOTIDE SEQUENCE</scope>
</reference>
<dbReference type="InterPro" id="IPR032528">
    <property type="entry name" value="Ribosom_S30AE_C"/>
</dbReference>
<gene>
    <name evidence="4" type="ORF">MNBD_NITROSPIRAE01-1212</name>
</gene>
<dbReference type="AlphaFoldDB" id="A0A3B1CQP7"/>
<dbReference type="Pfam" id="PF02482">
    <property type="entry name" value="Ribosomal_S30AE"/>
    <property type="match status" value="1"/>
</dbReference>
<accession>A0A3B1CQP7</accession>
<dbReference type="Gene3D" id="3.30.160.100">
    <property type="entry name" value="Ribosome hibernation promotion factor-like"/>
    <property type="match status" value="1"/>
</dbReference>
<dbReference type="PANTHER" id="PTHR33231:SF1">
    <property type="entry name" value="30S RIBOSOMAL PROTEIN"/>
    <property type="match status" value="1"/>
</dbReference>
<dbReference type="InterPro" id="IPR003489">
    <property type="entry name" value="RHF/RaiA"/>
</dbReference>
<protein>
    <submittedName>
        <fullName evidence="4">Ribosome hibernation promoting factor Hpf</fullName>
    </submittedName>
</protein>
<feature type="domain" description="Sigma 54 modulation/S30EA ribosomal protein C-terminal" evidence="3">
    <location>
        <begin position="116"/>
        <end position="168"/>
    </location>
</feature>
<sequence>MEVMITGKQLDVTPALREYVETRAKKIEKYTTNVTKAIFTLKVEKYRHMAEVLVKVNGFIIQSEQETDEMYVSVDKAISKIERQLKKHKEKLQNHRVQHDVTGQKATPVPSWEDLNIKKRKAFPIDAMSIEEAALQMELLGTGFFLFENGESKQVNLLYKRKDGGLGLIERAA</sequence>
<dbReference type="HAMAP" id="MF_00839">
    <property type="entry name" value="HPF"/>
    <property type="match status" value="1"/>
</dbReference>
<dbReference type="GO" id="GO:0022627">
    <property type="term" value="C:cytosolic small ribosomal subunit"/>
    <property type="evidence" value="ECO:0007669"/>
    <property type="project" value="TreeGrafter"/>
</dbReference>
<dbReference type="InterPro" id="IPR036567">
    <property type="entry name" value="RHF-like"/>
</dbReference>
<dbReference type="Pfam" id="PF16321">
    <property type="entry name" value="Ribosom_S30AE_C"/>
    <property type="match status" value="1"/>
</dbReference>
<name>A0A3B1CQP7_9ZZZZ</name>
<dbReference type="InterPro" id="IPR034694">
    <property type="entry name" value="HPF_long/plastid"/>
</dbReference>
<proteinExistence type="inferred from homology"/>
<feature type="coiled-coil region" evidence="2">
    <location>
        <begin position="71"/>
        <end position="98"/>
    </location>
</feature>
<evidence type="ECO:0000259" key="3">
    <source>
        <dbReference type="Pfam" id="PF16321"/>
    </source>
</evidence>
<evidence type="ECO:0000256" key="1">
    <source>
        <dbReference type="ARBA" id="ARBA00022845"/>
    </source>
</evidence>
<dbReference type="InterPro" id="IPR050574">
    <property type="entry name" value="HPF/YfiA_ribosome-assoc"/>
</dbReference>
<dbReference type="PANTHER" id="PTHR33231">
    <property type="entry name" value="30S RIBOSOMAL PROTEIN"/>
    <property type="match status" value="1"/>
</dbReference>
<evidence type="ECO:0000313" key="4">
    <source>
        <dbReference type="EMBL" id="VAX26234.1"/>
    </source>
</evidence>
<dbReference type="CDD" id="cd00552">
    <property type="entry name" value="RaiA"/>
    <property type="match status" value="1"/>
</dbReference>